<reference evidence="2" key="1">
    <citation type="journal article" date="2011" name="Nature">
        <title>Genome sequence and analysis of the tuber crop potato.</title>
        <authorList>
            <consortium name="The Potato Genome Sequencing Consortium"/>
        </authorList>
    </citation>
    <scope>NUCLEOTIDE SEQUENCE [LARGE SCALE GENOMIC DNA]</scope>
    <source>
        <strain evidence="2">cv. DM1-3 516 R44</strain>
    </source>
</reference>
<name>M0ZK89_SOLTU</name>
<sequence length="113" mass="13054">MENKRKVLMIYNKNKRKGGFLTAPSGGIGEKRKEEKEDEKFKIRQDRAILVVDFAKDSILQGLRILEQRAESVLSVNRQRFLAMLMLQLLRSFQPLCSFLRLSIHASTKTSNT</sequence>
<evidence type="ECO:0000313" key="1">
    <source>
        <dbReference type="EnsemblPlants" id="PGSC0003DMT400002516"/>
    </source>
</evidence>
<proteinExistence type="predicted"/>
<dbReference type="EnsemblPlants" id="PGSC0003DMT400002516">
    <property type="protein sequence ID" value="PGSC0003DMT400002516"/>
    <property type="gene ID" value="PGSC0003DMG400000960"/>
</dbReference>
<accession>M0ZK89</accession>
<dbReference type="InParanoid" id="M0ZK89"/>
<reference evidence="1" key="2">
    <citation type="submission" date="2015-06" db="UniProtKB">
        <authorList>
            <consortium name="EnsemblPlants"/>
        </authorList>
    </citation>
    <scope>IDENTIFICATION</scope>
    <source>
        <strain evidence="1">DM1-3 516 R44</strain>
    </source>
</reference>
<dbReference type="PaxDb" id="4113-PGSC0003DMT400002516"/>
<evidence type="ECO:0000313" key="2">
    <source>
        <dbReference type="Proteomes" id="UP000011115"/>
    </source>
</evidence>
<dbReference type="HOGENOM" id="CLU_2137995_0_0_1"/>
<dbReference type="Gramene" id="PGSC0003DMT400002516">
    <property type="protein sequence ID" value="PGSC0003DMT400002516"/>
    <property type="gene ID" value="PGSC0003DMG400000960"/>
</dbReference>
<protein>
    <submittedName>
        <fullName evidence="1">Uncharacterized protein</fullName>
    </submittedName>
</protein>
<dbReference type="Proteomes" id="UP000011115">
    <property type="component" value="Unassembled WGS sequence"/>
</dbReference>
<dbReference type="AlphaFoldDB" id="M0ZK89"/>
<organism evidence="1 2">
    <name type="scientific">Solanum tuberosum</name>
    <name type="common">Potato</name>
    <dbReference type="NCBI Taxonomy" id="4113"/>
    <lineage>
        <taxon>Eukaryota</taxon>
        <taxon>Viridiplantae</taxon>
        <taxon>Streptophyta</taxon>
        <taxon>Embryophyta</taxon>
        <taxon>Tracheophyta</taxon>
        <taxon>Spermatophyta</taxon>
        <taxon>Magnoliopsida</taxon>
        <taxon>eudicotyledons</taxon>
        <taxon>Gunneridae</taxon>
        <taxon>Pentapetalae</taxon>
        <taxon>asterids</taxon>
        <taxon>lamiids</taxon>
        <taxon>Solanales</taxon>
        <taxon>Solanaceae</taxon>
        <taxon>Solanoideae</taxon>
        <taxon>Solaneae</taxon>
        <taxon>Solanum</taxon>
    </lineage>
</organism>
<keyword evidence="2" id="KW-1185">Reference proteome</keyword>